<organism evidence="2 3">
    <name type="scientific">Vitrella brassicaformis (strain CCMP3155)</name>
    <dbReference type="NCBI Taxonomy" id="1169540"/>
    <lineage>
        <taxon>Eukaryota</taxon>
        <taxon>Sar</taxon>
        <taxon>Alveolata</taxon>
        <taxon>Colpodellida</taxon>
        <taxon>Vitrellaceae</taxon>
        <taxon>Vitrella</taxon>
    </lineage>
</organism>
<evidence type="ECO:0000313" key="3">
    <source>
        <dbReference type="Proteomes" id="UP000041254"/>
    </source>
</evidence>
<dbReference type="CDD" id="cd04332">
    <property type="entry name" value="YbaK_like"/>
    <property type="match status" value="1"/>
</dbReference>
<protein>
    <recommendedName>
        <fullName evidence="1">YbaK/aminoacyl-tRNA synthetase-associated domain-containing protein</fullName>
    </recommendedName>
</protein>
<dbReference type="SUPFAM" id="SSF55826">
    <property type="entry name" value="YbaK/ProRS associated domain"/>
    <property type="match status" value="1"/>
</dbReference>
<dbReference type="InterPro" id="IPR036754">
    <property type="entry name" value="YbaK/aa-tRNA-synt-asso_dom_sf"/>
</dbReference>
<evidence type="ECO:0000259" key="1">
    <source>
        <dbReference type="Pfam" id="PF04073"/>
    </source>
</evidence>
<dbReference type="InterPro" id="IPR007214">
    <property type="entry name" value="YbaK/aa-tRNA-synth-assoc-dom"/>
</dbReference>
<dbReference type="PANTHER" id="PTHR30411:SF4">
    <property type="entry name" value="YBAK_AMINOACYL-TRNA SYNTHETASE-ASSOCIATED DOMAIN-CONTAINING PROTEIN"/>
    <property type="match status" value="1"/>
</dbReference>
<name>A0A0G4G5A0_VITBC</name>
<feature type="domain" description="YbaK/aminoacyl-tRNA synthetase-associated" evidence="1">
    <location>
        <begin position="360"/>
        <end position="483"/>
    </location>
</feature>
<dbReference type="VEuPathDB" id="CryptoDB:Vbra_21957"/>
<reference evidence="2 3" key="1">
    <citation type="submission" date="2014-11" db="EMBL/GenBank/DDBJ databases">
        <authorList>
            <person name="Zhu J."/>
            <person name="Qi W."/>
            <person name="Song R."/>
        </authorList>
    </citation>
    <scope>NUCLEOTIDE SEQUENCE [LARGE SCALE GENOMIC DNA]</scope>
</reference>
<dbReference type="OrthoDB" id="330670at2759"/>
<dbReference type="EMBL" id="CDMY01000567">
    <property type="protein sequence ID" value="CEM23403.1"/>
    <property type="molecule type" value="Genomic_DNA"/>
</dbReference>
<gene>
    <name evidence="2" type="ORF">Vbra_21957</name>
</gene>
<dbReference type="Proteomes" id="UP000041254">
    <property type="component" value="Unassembled WGS sequence"/>
</dbReference>
<dbReference type="Pfam" id="PF04073">
    <property type="entry name" value="tRNA_edit"/>
    <property type="match status" value="1"/>
</dbReference>
<dbReference type="GO" id="GO:0002161">
    <property type="term" value="F:aminoacyl-tRNA deacylase activity"/>
    <property type="evidence" value="ECO:0007669"/>
    <property type="project" value="InterPro"/>
</dbReference>
<keyword evidence="3" id="KW-1185">Reference proteome</keyword>
<dbReference type="Gene3D" id="3.90.960.10">
    <property type="entry name" value="YbaK/aminoacyl-tRNA synthetase-associated domain"/>
    <property type="match status" value="1"/>
</dbReference>
<dbReference type="STRING" id="1169540.A0A0G4G5A0"/>
<dbReference type="InParanoid" id="A0A0G4G5A0"/>
<dbReference type="PANTHER" id="PTHR30411">
    <property type="entry name" value="CYTOPLASMIC PROTEIN"/>
    <property type="match status" value="1"/>
</dbReference>
<evidence type="ECO:0000313" key="2">
    <source>
        <dbReference type="EMBL" id="CEM23403.1"/>
    </source>
</evidence>
<proteinExistence type="predicted"/>
<accession>A0A0G4G5A0</accession>
<sequence length="495" mass="54333">MHWISSCSALANLYYAVFSTTPSFLLSSESPQSQLANELANLGMDEAMPAGALEQSTALLKLFRGLAAAHLYGIHIPATSFVTTVFDAFTALSAHICSLAHKKSPPASRYEMRHPVIQIWDDVSLALVCQRLNGLDGGRIPPADDAAREMEVMEWSVGVLQPYLMKILRAAREIASGKSMQSRPDNRGRFRALLRALEAAESTYLGQRLLDQHLARLADMHPPTAAPLASSPSLNLSDLFVFAPFFVVLRSWPSALDDDGVFESSSVDGLGQWLEAIHEHPTVKRAIESWSSAVCGTTEEGGTTANVPSVSVAKSAVQERLEGYFAAEGVSCELRRVPPFYYDQPLQWRADCLSAPSVDHLCKTVIIENSHHAGVDDAKNSRFYAVVIQYTAKLNKGRVKDFVKSMHPPGEMGNKRLNFVFADEEVAAKLTGYVRNATTPFVMQHPIPVIVSRRIMQLRPPVLWLGGGEVDLKLLLSVADLCRLLDPFVADVTFD</sequence>
<dbReference type="AlphaFoldDB" id="A0A0G4G5A0"/>